<dbReference type="RefSeq" id="WP_055455391.1">
    <property type="nucleotide sequence ID" value="NZ_CYHE01000004.1"/>
</dbReference>
<organism evidence="2 3">
    <name type="scientific">Pannonibacter indicus</name>
    <dbReference type="NCBI Taxonomy" id="466044"/>
    <lineage>
        <taxon>Bacteria</taxon>
        <taxon>Pseudomonadati</taxon>
        <taxon>Pseudomonadota</taxon>
        <taxon>Alphaproteobacteria</taxon>
        <taxon>Hyphomicrobiales</taxon>
        <taxon>Stappiaceae</taxon>
        <taxon>Pannonibacter</taxon>
    </lineage>
</organism>
<evidence type="ECO:0000256" key="1">
    <source>
        <dbReference type="SAM" id="SignalP"/>
    </source>
</evidence>
<gene>
    <name evidence="2" type="ORF">Ga0061067_104101</name>
</gene>
<evidence type="ECO:0000313" key="3">
    <source>
        <dbReference type="Proteomes" id="UP000183900"/>
    </source>
</evidence>
<accession>A0A0K6HXN7</accession>
<keyword evidence="1" id="KW-0732">Signal</keyword>
<dbReference type="PROSITE" id="PS51257">
    <property type="entry name" value="PROKAR_LIPOPROTEIN"/>
    <property type="match status" value="1"/>
</dbReference>
<name>A0A0K6HXN7_9HYPH</name>
<dbReference type="OrthoDB" id="5471992at2"/>
<dbReference type="Proteomes" id="UP000183900">
    <property type="component" value="Unassembled WGS sequence"/>
</dbReference>
<keyword evidence="3" id="KW-1185">Reference proteome</keyword>
<protein>
    <recommendedName>
        <fullName evidence="4">Lipoprotein</fullName>
    </recommendedName>
</protein>
<feature type="chain" id="PRO_5005505032" description="Lipoprotein" evidence="1">
    <location>
        <begin position="28"/>
        <end position="216"/>
    </location>
</feature>
<reference evidence="3" key="1">
    <citation type="submission" date="2015-08" db="EMBL/GenBank/DDBJ databases">
        <authorList>
            <person name="Varghese N."/>
        </authorList>
    </citation>
    <scope>NUCLEOTIDE SEQUENCE [LARGE SCALE GENOMIC DNA]</scope>
    <source>
        <strain evidence="3">DSM 23407</strain>
    </source>
</reference>
<evidence type="ECO:0000313" key="2">
    <source>
        <dbReference type="EMBL" id="CUA95674.1"/>
    </source>
</evidence>
<dbReference type="AlphaFoldDB" id="A0A0K6HXN7"/>
<proteinExistence type="predicted"/>
<sequence>MQTKARHLRLSKAGRALQMLPAAATLAGCAAQAELGPETWYRDHKALLPRENRLYICHGFGCTYTAPVDFSIADRRKLASILATGKESPAAERRALSRAVQWQEARVTAALGTAPDIGGLDMRNAGVPGQMDCIDEASNTTSLLLYAERAGLLRHHRVASPVARGFLLDGRYPHATAVLRESAGGQAYAIDSWLRANAEPPVVQPLESWFAASGVW</sequence>
<dbReference type="EMBL" id="CYHE01000004">
    <property type="protein sequence ID" value="CUA95674.1"/>
    <property type="molecule type" value="Genomic_DNA"/>
</dbReference>
<feature type="signal peptide" evidence="1">
    <location>
        <begin position="1"/>
        <end position="27"/>
    </location>
</feature>
<evidence type="ECO:0008006" key="4">
    <source>
        <dbReference type="Google" id="ProtNLM"/>
    </source>
</evidence>